<dbReference type="InterPro" id="IPR001254">
    <property type="entry name" value="Trypsin_dom"/>
</dbReference>
<dbReference type="EMBL" id="JTDY01000073">
    <property type="protein sequence ID" value="KOB79018.1"/>
    <property type="molecule type" value="Genomic_DNA"/>
</dbReference>
<dbReference type="FunFam" id="2.40.10.10:FF:000068">
    <property type="entry name" value="transmembrane protease serine 2"/>
    <property type="match status" value="2"/>
</dbReference>
<keyword evidence="7" id="KW-1015">Disulfide bond</keyword>
<organism evidence="14 15">
    <name type="scientific">Operophtera brumata</name>
    <name type="common">Winter moth</name>
    <name type="synonym">Phalaena brumata</name>
    <dbReference type="NCBI Taxonomy" id="104452"/>
    <lineage>
        <taxon>Eukaryota</taxon>
        <taxon>Metazoa</taxon>
        <taxon>Ecdysozoa</taxon>
        <taxon>Arthropoda</taxon>
        <taxon>Hexapoda</taxon>
        <taxon>Insecta</taxon>
        <taxon>Pterygota</taxon>
        <taxon>Neoptera</taxon>
        <taxon>Endopterygota</taxon>
        <taxon>Lepidoptera</taxon>
        <taxon>Glossata</taxon>
        <taxon>Ditrysia</taxon>
        <taxon>Geometroidea</taxon>
        <taxon>Geometridae</taxon>
        <taxon>Larentiinae</taxon>
        <taxon>Operophtera</taxon>
    </lineage>
</organism>
<dbReference type="SMART" id="SM00020">
    <property type="entry name" value="Tryp_SPc"/>
    <property type="match status" value="3"/>
</dbReference>
<dbReference type="Gene3D" id="2.40.10.10">
    <property type="entry name" value="Trypsin-like serine proteases"/>
    <property type="match status" value="5"/>
</dbReference>
<comment type="function">
    <text evidence="9">Fibrinolytic activity; shows preferential cleavage of Arg-Gly bonds in all three fibrinogen chains. Contact with the caterpillars causes severe bleeding, due the anticoagulant effect of the protein.</text>
</comment>
<feature type="domain" description="Peptidase S1" evidence="13">
    <location>
        <begin position="54"/>
        <end position="292"/>
    </location>
</feature>
<feature type="domain" description="Peptidase S1" evidence="13">
    <location>
        <begin position="346"/>
        <end position="691"/>
    </location>
</feature>
<dbReference type="CDD" id="cd00190">
    <property type="entry name" value="Tryp_SPc"/>
    <property type="match status" value="2"/>
</dbReference>
<dbReference type="STRING" id="104452.A0A0L7LU60"/>
<evidence type="ECO:0000256" key="10">
    <source>
        <dbReference type="ARBA" id="ARBA00084094"/>
    </source>
</evidence>
<reference evidence="14 15" key="1">
    <citation type="journal article" date="2015" name="Genome Biol. Evol.">
        <title>The genome of winter moth (Operophtera brumata) provides a genomic perspective on sexual dimorphism and phenology.</title>
        <authorList>
            <person name="Derks M.F."/>
            <person name="Smit S."/>
            <person name="Salis L."/>
            <person name="Schijlen E."/>
            <person name="Bossers A."/>
            <person name="Mateman C."/>
            <person name="Pijl A.S."/>
            <person name="de Ridder D."/>
            <person name="Groenen M.A."/>
            <person name="Visser M.E."/>
            <person name="Megens H.J."/>
        </authorList>
    </citation>
    <scope>NUCLEOTIDE SEQUENCE [LARGE SCALE GENOMIC DNA]</scope>
    <source>
        <strain evidence="14">WM2013NL</strain>
        <tissue evidence="14">Head and thorax</tissue>
    </source>
</reference>
<evidence type="ECO:0000256" key="4">
    <source>
        <dbReference type="ARBA" id="ARBA00022670"/>
    </source>
</evidence>
<keyword evidence="6 11" id="KW-0720">Serine protease</keyword>
<dbReference type="Pfam" id="PF00089">
    <property type="entry name" value="Trypsin"/>
    <property type="match status" value="4"/>
</dbReference>
<keyword evidence="4 11" id="KW-0645">Protease</keyword>
<evidence type="ECO:0000256" key="2">
    <source>
        <dbReference type="ARBA" id="ARBA00007664"/>
    </source>
</evidence>
<dbReference type="PANTHER" id="PTHR24276">
    <property type="entry name" value="POLYSERASE-RELATED"/>
    <property type="match status" value="1"/>
</dbReference>
<comment type="caution">
    <text evidence="14">The sequence shown here is derived from an EMBL/GenBank/DDBJ whole genome shotgun (WGS) entry which is preliminary data.</text>
</comment>
<dbReference type="Proteomes" id="UP000037510">
    <property type="component" value="Unassembled WGS sequence"/>
</dbReference>
<dbReference type="GO" id="GO:0005576">
    <property type="term" value="C:extracellular region"/>
    <property type="evidence" value="ECO:0007669"/>
    <property type="project" value="UniProtKB-SubCell"/>
</dbReference>
<evidence type="ECO:0000256" key="3">
    <source>
        <dbReference type="ARBA" id="ARBA00022656"/>
    </source>
</evidence>
<dbReference type="InterPro" id="IPR018114">
    <property type="entry name" value="TRYPSIN_HIS"/>
</dbReference>
<evidence type="ECO:0000256" key="6">
    <source>
        <dbReference type="ARBA" id="ARBA00022825"/>
    </source>
</evidence>
<feature type="signal peptide" evidence="12">
    <location>
        <begin position="1"/>
        <end position="16"/>
    </location>
</feature>
<evidence type="ECO:0000256" key="8">
    <source>
        <dbReference type="ARBA" id="ARBA00023240"/>
    </source>
</evidence>
<evidence type="ECO:0000256" key="9">
    <source>
        <dbReference type="ARBA" id="ARBA00055534"/>
    </source>
</evidence>
<name>A0A0L7LU60_OPEBR</name>
<dbReference type="InterPro" id="IPR001314">
    <property type="entry name" value="Peptidase_S1A"/>
</dbReference>
<dbReference type="GO" id="GO:0004252">
    <property type="term" value="F:serine-type endopeptidase activity"/>
    <property type="evidence" value="ECO:0007669"/>
    <property type="project" value="InterPro"/>
</dbReference>
<dbReference type="PROSITE" id="PS00135">
    <property type="entry name" value="TRYPSIN_SER"/>
    <property type="match status" value="2"/>
</dbReference>
<keyword evidence="15" id="KW-1185">Reference proteome</keyword>
<evidence type="ECO:0000256" key="11">
    <source>
        <dbReference type="RuleBase" id="RU363034"/>
    </source>
</evidence>
<dbReference type="PROSITE" id="PS00134">
    <property type="entry name" value="TRYPSIN_HIS"/>
    <property type="match status" value="2"/>
</dbReference>
<dbReference type="GO" id="GO:0006508">
    <property type="term" value="P:proteolysis"/>
    <property type="evidence" value="ECO:0007669"/>
    <property type="project" value="UniProtKB-KW"/>
</dbReference>
<evidence type="ECO:0000256" key="1">
    <source>
        <dbReference type="ARBA" id="ARBA00004239"/>
    </source>
</evidence>
<dbReference type="GO" id="GO:0090729">
    <property type="term" value="F:toxin activity"/>
    <property type="evidence" value="ECO:0007669"/>
    <property type="project" value="UniProtKB-KW"/>
</dbReference>
<evidence type="ECO:0000313" key="15">
    <source>
        <dbReference type="Proteomes" id="UP000037510"/>
    </source>
</evidence>
<proteinExistence type="inferred from homology"/>
<keyword evidence="3" id="KW-0800">Toxin</keyword>
<dbReference type="InterPro" id="IPR033116">
    <property type="entry name" value="TRYPSIN_SER"/>
</dbReference>
<dbReference type="InterPro" id="IPR009003">
    <property type="entry name" value="Peptidase_S1_PA"/>
</dbReference>
<feature type="domain" description="Peptidase S1" evidence="13">
    <location>
        <begin position="712"/>
        <end position="969"/>
    </location>
</feature>
<dbReference type="PANTHER" id="PTHR24276:SF98">
    <property type="entry name" value="FI18310P1-RELATED"/>
    <property type="match status" value="1"/>
</dbReference>
<evidence type="ECO:0000256" key="7">
    <source>
        <dbReference type="ARBA" id="ARBA00023157"/>
    </source>
</evidence>
<evidence type="ECO:0000256" key="5">
    <source>
        <dbReference type="ARBA" id="ARBA00022801"/>
    </source>
</evidence>
<keyword evidence="5 11" id="KW-0378">Hydrolase</keyword>
<dbReference type="PROSITE" id="PS50240">
    <property type="entry name" value="TRYPSIN_DOM"/>
    <property type="match status" value="3"/>
</dbReference>
<feature type="chain" id="PRO_5005573505" evidence="12">
    <location>
        <begin position="17"/>
        <end position="969"/>
    </location>
</feature>
<evidence type="ECO:0000256" key="12">
    <source>
        <dbReference type="SAM" id="SignalP"/>
    </source>
</evidence>
<keyword evidence="12" id="KW-0732">Signal</keyword>
<sequence>MMRLCVVFLLASAAWADSVQVATPTTAYGYLKNYGIPRAEEIRKAEEQLAQSKIIGGLPAALGQYPFQAGLIGDIIGLEGRAVCGGSLITANKVVTAAHCWNDGIHQVWRLTVVLGSTLIFSGGTRVESSVVASHPNWNPLLARNDVAVIYLPNPVLFSNLIGPVALPTGSEIFEGFVGEPAIAVGFGITRDGASISPDQSLNHVRLNVITNSLCNIGFPLIIQPSHICTSGLGGVSTCSGDSGGPLLASRDGRPVLIGVASFVSALGCESNLPAVFARITSYLDFISSHLTFVTAALFALASFACADESRQVISGNAAYGYLANIGIPEAERIRQAEEKGEVSRIVGGVPASLGQYPYQAGLLISIIGFDGNGVCGGSLISGNRVITAAHCWFDGVNQAWRITVVLGSAFLFSGGTRVDTSVVATHPSWFPALIRNDVAVIYLPNNISPISLPSGPEINEDFAVASAASEPAVVTLVVLLSVLCPSAQVLAASLINLSCGHNASQFSEWNNKALGHNAYGYLKNIGIPEAERVYKEEHFSYLMPRIVGGDTADIAGLIVSIANLTGFGLCGGSLISANRVATAAHCWFDGIHQGTCVTVVLGSAEVFSGGTRIKSCEVYTHLGWDPVKAANDVAVIYLHSPVIFSDIPVPDDQVLSKVGLTVISNEECSPTYPQIIRPSIICTSGNVNCRFYYIPLSFTMKVLLVLTLAALVHARSVEEAPRTSAPGYIQNIAIPLAEEIEKAEATITQNRIIGLSGRGVCGGSLVSANRVITAAHCWFDGVDQAYRVEVVLGSITLFFGGTRIESRNVIMHPDYVPSLARNDVTVIYLPSSVLFTSTISPISLPSGAELLENYAGETAVASGFGWTSQNGGIGVNQVLSYVRLNVITNNVCFLAFPLFLQNSNICTSSIGNVSTCRGDSGGPLAVVRNNRPIVVGITSFGSGLGCEAGMPAAFARVTSFIDFFNQHI</sequence>
<accession>A0A0L7LU60</accession>
<keyword evidence="10" id="KW-1205">Fibrinolytic toxin</keyword>
<gene>
    <name evidence="14" type="ORF">OBRU01_01308</name>
</gene>
<dbReference type="SUPFAM" id="SSF50494">
    <property type="entry name" value="Trypsin-like serine proteases"/>
    <property type="match status" value="4"/>
</dbReference>
<evidence type="ECO:0000313" key="14">
    <source>
        <dbReference type="EMBL" id="KOB79018.1"/>
    </source>
</evidence>
<comment type="similarity">
    <text evidence="2">Belongs to the peptidase S1 family.</text>
</comment>
<dbReference type="AlphaFoldDB" id="A0A0L7LU60"/>
<comment type="subcellular location">
    <subcellularLocation>
        <location evidence="1">Secreted</location>
        <location evidence="1">Extracellular space</location>
    </subcellularLocation>
</comment>
<dbReference type="InterPro" id="IPR050430">
    <property type="entry name" value="Peptidase_S1"/>
</dbReference>
<evidence type="ECO:0000259" key="13">
    <source>
        <dbReference type="PROSITE" id="PS50240"/>
    </source>
</evidence>
<dbReference type="InterPro" id="IPR043504">
    <property type="entry name" value="Peptidase_S1_PA_chymotrypsin"/>
</dbReference>
<keyword evidence="8" id="KW-1199">Hemostasis impairing toxin</keyword>
<protein>
    <submittedName>
        <fullName evidence="14">Serine protease 17</fullName>
    </submittedName>
</protein>
<dbReference type="PRINTS" id="PR00722">
    <property type="entry name" value="CHYMOTRYPSIN"/>
</dbReference>